<dbReference type="InterPro" id="IPR000182">
    <property type="entry name" value="GNAT_dom"/>
</dbReference>
<protein>
    <recommendedName>
        <fullName evidence="5 9">L-2,4-diaminobutyric acid acetyltransferase</fullName>
        <shortName evidence="9">DABA acetyltransferase</shortName>
        <ecNumber evidence="4 9">2.3.1.178</ecNumber>
    </recommendedName>
</protein>
<keyword evidence="6 9" id="KW-0808">Transferase</keyword>
<evidence type="ECO:0000256" key="8">
    <source>
        <dbReference type="ARBA" id="ARBA00048924"/>
    </source>
</evidence>
<dbReference type="RefSeq" id="WP_379235712.1">
    <property type="nucleotide sequence ID" value="NZ_JBHSTE010000004.1"/>
</dbReference>
<evidence type="ECO:0000256" key="6">
    <source>
        <dbReference type="ARBA" id="ARBA00022679"/>
    </source>
</evidence>
<evidence type="ECO:0000313" key="11">
    <source>
        <dbReference type="EMBL" id="MFC6333835.1"/>
    </source>
</evidence>
<dbReference type="PROSITE" id="PS51186">
    <property type="entry name" value="GNAT"/>
    <property type="match status" value="1"/>
</dbReference>
<comment type="similarity">
    <text evidence="3 9">Belongs to the acetyltransferase family. EctA subfamily.</text>
</comment>
<comment type="catalytic activity">
    <reaction evidence="8 9">
        <text>L-2,4-diaminobutanoate + acetyl-CoA = (2S)-4-acetamido-2-aminobutanoate + CoA + H(+)</text>
        <dbReference type="Rhea" id="RHEA:16901"/>
        <dbReference type="ChEBI" id="CHEBI:15378"/>
        <dbReference type="ChEBI" id="CHEBI:57287"/>
        <dbReference type="ChEBI" id="CHEBI:57288"/>
        <dbReference type="ChEBI" id="CHEBI:58761"/>
        <dbReference type="ChEBI" id="CHEBI:58929"/>
        <dbReference type="EC" id="2.3.1.178"/>
    </reaction>
</comment>
<comment type="caution">
    <text evidence="11">The sequence shown here is derived from an EMBL/GenBank/DDBJ whole genome shotgun (WGS) entry which is preliminary data.</text>
</comment>
<dbReference type="EMBL" id="JBHSTE010000004">
    <property type="protein sequence ID" value="MFC6333835.1"/>
    <property type="molecule type" value="Genomic_DNA"/>
</dbReference>
<proteinExistence type="inferred from homology"/>
<accession>A0ABW1V7X8</accession>
<dbReference type="EC" id="2.3.1.178" evidence="4 9"/>
<dbReference type="SUPFAM" id="SSF55729">
    <property type="entry name" value="Acyl-CoA N-acyltransferases (Nat)"/>
    <property type="match status" value="1"/>
</dbReference>
<dbReference type="InterPro" id="IPR012772">
    <property type="entry name" value="Ectoine_EctA"/>
</dbReference>
<feature type="domain" description="N-acetyltransferase" evidence="10">
    <location>
        <begin position="8"/>
        <end position="167"/>
    </location>
</feature>
<sequence length="173" mass="19861">MMRATLKEKLRYRTPCKSDGAKLWEMVRDSGKLDLNSSYFYLAMSHWFSESCMLAEDITTDQLVGMVIGFRKPSRPHTLFIWQIAVHEQYRGQGVALKLLDQLADQSTDIDYLEATISPSNHSSRRLFEKWAAANNVDIVQSECFGKADFPDHVHEQEDLYLIGPLKESKGEK</sequence>
<dbReference type="Gene3D" id="3.40.630.30">
    <property type="match status" value="1"/>
</dbReference>
<keyword evidence="12" id="KW-1185">Reference proteome</keyword>
<dbReference type="GO" id="GO:0033816">
    <property type="term" value="F:diaminobutyrate acetyltransferase activity"/>
    <property type="evidence" value="ECO:0007669"/>
    <property type="project" value="UniProtKB-EC"/>
</dbReference>
<dbReference type="Pfam" id="PF00583">
    <property type="entry name" value="Acetyltransf_1"/>
    <property type="match status" value="1"/>
</dbReference>
<evidence type="ECO:0000256" key="4">
    <source>
        <dbReference type="ARBA" id="ARBA00012355"/>
    </source>
</evidence>
<evidence type="ECO:0000313" key="12">
    <source>
        <dbReference type="Proteomes" id="UP001596233"/>
    </source>
</evidence>
<dbReference type="Proteomes" id="UP001596233">
    <property type="component" value="Unassembled WGS sequence"/>
</dbReference>
<organism evidence="11 12">
    <name type="scientific">Paenibacillus septentrionalis</name>
    <dbReference type="NCBI Taxonomy" id="429342"/>
    <lineage>
        <taxon>Bacteria</taxon>
        <taxon>Bacillati</taxon>
        <taxon>Bacillota</taxon>
        <taxon>Bacilli</taxon>
        <taxon>Bacillales</taxon>
        <taxon>Paenibacillaceae</taxon>
        <taxon>Paenibacillus</taxon>
    </lineage>
</organism>
<dbReference type="InterPro" id="IPR016181">
    <property type="entry name" value="Acyl_CoA_acyltransferase"/>
</dbReference>
<keyword evidence="7 9" id="KW-0012">Acyltransferase</keyword>
<evidence type="ECO:0000259" key="10">
    <source>
        <dbReference type="PROSITE" id="PS51186"/>
    </source>
</evidence>
<comment type="pathway">
    <text evidence="2 9">Amine and polyamine biosynthesis; ectoine biosynthesis; L-ectoine from L-aspartate 4-semialdehyde: step 2/3.</text>
</comment>
<evidence type="ECO:0000256" key="2">
    <source>
        <dbReference type="ARBA" id="ARBA00004978"/>
    </source>
</evidence>
<comment type="function">
    <text evidence="1 9">Catalyzes the acetylation of L-2,4-diaminobutyrate (DABA) to gamma-N-acetyl-alpha,gamma-diaminobutyric acid (ADABA) with acetyl coenzyme A.</text>
</comment>
<evidence type="ECO:0000256" key="9">
    <source>
        <dbReference type="RuleBase" id="RU365045"/>
    </source>
</evidence>
<reference evidence="12" key="1">
    <citation type="journal article" date="2019" name="Int. J. Syst. Evol. Microbiol.">
        <title>The Global Catalogue of Microorganisms (GCM) 10K type strain sequencing project: providing services to taxonomists for standard genome sequencing and annotation.</title>
        <authorList>
            <consortium name="The Broad Institute Genomics Platform"/>
            <consortium name="The Broad Institute Genome Sequencing Center for Infectious Disease"/>
            <person name="Wu L."/>
            <person name="Ma J."/>
        </authorList>
    </citation>
    <scope>NUCLEOTIDE SEQUENCE [LARGE SCALE GENOMIC DNA]</scope>
    <source>
        <strain evidence="12">PCU 280</strain>
    </source>
</reference>
<evidence type="ECO:0000256" key="3">
    <source>
        <dbReference type="ARBA" id="ARBA00010712"/>
    </source>
</evidence>
<gene>
    <name evidence="9 11" type="primary">ectA</name>
    <name evidence="11" type="ORF">ACFP56_14505</name>
</gene>
<name>A0ABW1V7X8_9BACL</name>
<evidence type="ECO:0000256" key="5">
    <source>
        <dbReference type="ARBA" id="ARBA00017935"/>
    </source>
</evidence>
<evidence type="ECO:0000256" key="1">
    <source>
        <dbReference type="ARBA" id="ARBA00003741"/>
    </source>
</evidence>
<dbReference type="CDD" id="cd04301">
    <property type="entry name" value="NAT_SF"/>
    <property type="match status" value="1"/>
</dbReference>
<dbReference type="NCBIfam" id="TIGR02406">
    <property type="entry name" value="ectoine_EctA"/>
    <property type="match status" value="1"/>
</dbReference>
<evidence type="ECO:0000256" key="7">
    <source>
        <dbReference type="ARBA" id="ARBA00023315"/>
    </source>
</evidence>